<dbReference type="InterPro" id="IPR014710">
    <property type="entry name" value="RmlC-like_jellyroll"/>
</dbReference>
<dbReference type="GO" id="GO:0051455">
    <property type="term" value="P:spindle attachment to meiosis I kinetochore"/>
    <property type="evidence" value="ECO:0007669"/>
    <property type="project" value="TreeGrafter"/>
</dbReference>
<dbReference type="InterPro" id="IPR025974">
    <property type="entry name" value="Mif2/CENP-C_cupin"/>
</dbReference>
<keyword evidence="3" id="KW-0238">DNA-binding</keyword>
<name>R4XH99_TAPDE</name>
<gene>
    <name evidence="10" type="ORF">TAPDE_002933</name>
</gene>
<dbReference type="SUPFAM" id="SSF51182">
    <property type="entry name" value="RmlC-like cupins"/>
    <property type="match status" value="1"/>
</dbReference>
<comment type="subcellular location">
    <subcellularLocation>
        <location evidence="1">Nucleus</location>
    </subcellularLocation>
</comment>
<feature type="compositionally biased region" description="Polar residues" evidence="7">
    <location>
        <begin position="50"/>
        <end position="82"/>
    </location>
</feature>
<evidence type="ECO:0000256" key="1">
    <source>
        <dbReference type="ARBA" id="ARBA00004123"/>
    </source>
</evidence>
<evidence type="ECO:0000256" key="6">
    <source>
        <dbReference type="ARBA" id="ARBA00075033"/>
    </source>
</evidence>
<dbReference type="InterPro" id="IPR028929">
    <property type="entry name" value="Mif2_N"/>
</dbReference>
<dbReference type="Gene3D" id="2.60.120.10">
    <property type="entry name" value="Jelly Rolls"/>
    <property type="match status" value="1"/>
</dbReference>
<feature type="compositionally biased region" description="Acidic residues" evidence="7">
    <location>
        <begin position="491"/>
        <end position="500"/>
    </location>
</feature>
<keyword evidence="4" id="KW-0539">Nucleus</keyword>
<evidence type="ECO:0000313" key="10">
    <source>
        <dbReference type="EMBL" id="CCG82782.1"/>
    </source>
</evidence>
<evidence type="ECO:0000313" key="11">
    <source>
        <dbReference type="Proteomes" id="UP000013776"/>
    </source>
</evidence>
<dbReference type="eggNOG" id="ENOG502S47H">
    <property type="taxonomic scope" value="Eukaryota"/>
</dbReference>
<dbReference type="GO" id="GO:0000776">
    <property type="term" value="C:kinetochore"/>
    <property type="evidence" value="ECO:0007669"/>
    <property type="project" value="InterPro"/>
</dbReference>
<dbReference type="PANTHER" id="PTHR16684">
    <property type="entry name" value="CENTROMERE PROTEIN C"/>
    <property type="match status" value="1"/>
</dbReference>
<dbReference type="GO" id="GO:0019237">
    <property type="term" value="F:centromeric DNA binding"/>
    <property type="evidence" value="ECO:0007669"/>
    <property type="project" value="InterPro"/>
</dbReference>
<comment type="function">
    <text evidence="5">Component of the kinetochore, a multiprotein complex that assembles on centromeric DNA and attaches chromosomes to spindle microtubules, mediating chromosome segregation and sister chromatid segregation during meiosis and mitosis. Component of the inner kinetochore constitutive centromere-associated network (CCAN), which serves as a structural platform for outer kinetochore assembly.</text>
</comment>
<reference evidence="10 11" key="1">
    <citation type="journal article" date="2013" name="MBio">
        <title>Genome sequencing of the plant pathogen Taphrina deformans, the causal agent of peach leaf curl.</title>
        <authorList>
            <person name="Cisse O.H."/>
            <person name="Almeida J.M.G.C.F."/>
            <person name="Fonseca A."/>
            <person name="Kumar A.A."/>
            <person name="Salojaervi J."/>
            <person name="Overmyer K."/>
            <person name="Hauser P.M."/>
            <person name="Pagni M."/>
        </authorList>
    </citation>
    <scope>NUCLEOTIDE SEQUENCE [LARGE SCALE GENOMIC DNA]</scope>
    <source>
        <strain evidence="11">PYCC 5710 / ATCC 11124 / CBS 356.35 / IMI 108563 / JCM 9778 / NBRC 8474</strain>
    </source>
</reference>
<protein>
    <recommendedName>
        <fullName evidence="6">CENP-C homolog</fullName>
    </recommendedName>
</protein>
<evidence type="ECO:0000259" key="8">
    <source>
        <dbReference type="Pfam" id="PF11699"/>
    </source>
</evidence>
<organism evidence="10 11">
    <name type="scientific">Taphrina deformans (strain PYCC 5710 / ATCC 11124 / CBS 356.35 / IMI 108563 / JCM 9778 / NBRC 8474)</name>
    <name type="common">Peach leaf curl fungus</name>
    <name type="synonym">Lalaria deformans</name>
    <dbReference type="NCBI Taxonomy" id="1097556"/>
    <lineage>
        <taxon>Eukaryota</taxon>
        <taxon>Fungi</taxon>
        <taxon>Dikarya</taxon>
        <taxon>Ascomycota</taxon>
        <taxon>Taphrinomycotina</taxon>
        <taxon>Taphrinomycetes</taxon>
        <taxon>Taphrinales</taxon>
        <taxon>Taphrinaceae</taxon>
        <taxon>Taphrina</taxon>
    </lineage>
</organism>
<evidence type="ECO:0000256" key="7">
    <source>
        <dbReference type="SAM" id="MobiDB-lite"/>
    </source>
</evidence>
<dbReference type="Proteomes" id="UP000013776">
    <property type="component" value="Unassembled WGS sequence"/>
</dbReference>
<feature type="compositionally biased region" description="Basic and acidic residues" evidence="7">
    <location>
        <begin position="473"/>
        <end position="490"/>
    </location>
</feature>
<comment type="similarity">
    <text evidence="2">Belongs to the CENP-C/MIF2 family.</text>
</comment>
<feature type="compositionally biased region" description="Acidic residues" evidence="7">
    <location>
        <begin position="255"/>
        <end position="270"/>
    </location>
</feature>
<dbReference type="InterPro" id="IPR028386">
    <property type="entry name" value="CENP-C/Mif2/cnp3"/>
</dbReference>
<comment type="caution">
    <text evidence="10">The sequence shown here is derived from an EMBL/GenBank/DDBJ whole genome shotgun (WGS) entry which is preliminary data.</text>
</comment>
<feature type="compositionally biased region" description="Basic residues" evidence="7">
    <location>
        <begin position="319"/>
        <end position="329"/>
    </location>
</feature>
<dbReference type="EMBL" id="CAHR02000101">
    <property type="protein sequence ID" value="CCG82782.1"/>
    <property type="molecule type" value="Genomic_DNA"/>
</dbReference>
<sequence>MAGSARYSEADRRGRNSNQDVTNIGVAGRRTGLRVDGARRGSDGFENESAFFSPTTTAKKPSNKDVSSAKSVQSATRNSGSYQDMDLEASSAQDVATTLRRRSEGPKSPLKSGLRRSRSPTKTHLNSPALRVRSTSRHPASPPKSALRDPARPSTAPANAKVARKLDFNRVDSGVESEDNLAEAAVDRLTKQDARSTTQSLAPADIDGDDEMAEADVTVGSLQDNNGPLEDVPFDAADHNEAEDDADPPFNEFINDQEDEPPQQEDEEPEQVQSPPTKGRKRTKSMAEGDDAQELNEEAEAAATETGQESAEDVEAPAKRKRGRPKKAEKRAAKTSTTTTTTTTTKKDHVSAHHHLSPSHANPMEISTASASPLRKWREKVTHEQEDGDEDDDGLRKSSRFKIAPLAFWLGEKVVYGRGSRRKSVGGTVGLTLPEVKEIIHVDLVPDAPTRPRSRRATSRGAAARSKQRRIKRDREASVTDTESDGRDGDGDGDDGEEEWEETITVEAAVRSFEDPARVVKKVLAIPSSAYDPRPVVGQGIFFQKTLSEEPHFAAGVLDIPAGAGKPVKPSKQNTMFFFIFTGYVQVKIHDIVFRLRKGGQFTVPRGNFYEILNVGRKDARLFFSQSTDTLANHLIAHPEQQAQ</sequence>
<dbReference type="CDD" id="cd06993">
    <property type="entry name" value="cupin_CENP-C_C"/>
    <property type="match status" value="1"/>
</dbReference>
<evidence type="ECO:0000259" key="9">
    <source>
        <dbReference type="Pfam" id="PF15624"/>
    </source>
</evidence>
<dbReference type="PANTHER" id="PTHR16684:SF11">
    <property type="entry name" value="CENTROMERE PROTEIN C"/>
    <property type="match status" value="1"/>
</dbReference>
<evidence type="ECO:0000256" key="3">
    <source>
        <dbReference type="ARBA" id="ARBA00023125"/>
    </source>
</evidence>
<dbReference type="GO" id="GO:0051382">
    <property type="term" value="P:kinetochore assembly"/>
    <property type="evidence" value="ECO:0007669"/>
    <property type="project" value="InterPro"/>
</dbReference>
<proteinExistence type="inferred from homology"/>
<feature type="domain" description="Mif2 N-terminal" evidence="9">
    <location>
        <begin position="21"/>
        <end position="168"/>
    </location>
</feature>
<dbReference type="OrthoDB" id="1939643at2759"/>
<dbReference type="GO" id="GO:0051315">
    <property type="term" value="P:attachment of mitotic spindle microtubules to kinetochore"/>
    <property type="evidence" value="ECO:0007669"/>
    <property type="project" value="TreeGrafter"/>
</dbReference>
<feature type="compositionally biased region" description="Acidic residues" evidence="7">
    <location>
        <begin position="288"/>
        <end position="300"/>
    </location>
</feature>
<feature type="compositionally biased region" description="Low complexity" evidence="7">
    <location>
        <begin position="334"/>
        <end position="344"/>
    </location>
</feature>
<dbReference type="Pfam" id="PF11699">
    <property type="entry name" value="CENP-C_C"/>
    <property type="match status" value="1"/>
</dbReference>
<keyword evidence="11" id="KW-1185">Reference proteome</keyword>
<feature type="region of interest" description="Disordered" evidence="7">
    <location>
        <begin position="186"/>
        <end position="398"/>
    </location>
</feature>
<dbReference type="Pfam" id="PF15624">
    <property type="entry name" value="Mif2_N"/>
    <property type="match status" value="1"/>
</dbReference>
<accession>R4XH99</accession>
<dbReference type="FunFam" id="2.60.120.10:FF:000033">
    <property type="entry name" value="Centromere protein C 1"/>
    <property type="match status" value="1"/>
</dbReference>
<evidence type="ECO:0000256" key="2">
    <source>
        <dbReference type="ARBA" id="ARBA00010291"/>
    </source>
</evidence>
<feature type="region of interest" description="Disordered" evidence="7">
    <location>
        <begin position="1"/>
        <end position="163"/>
    </location>
</feature>
<dbReference type="STRING" id="1097556.R4XH99"/>
<dbReference type="GO" id="GO:0005634">
    <property type="term" value="C:nucleus"/>
    <property type="evidence" value="ECO:0007669"/>
    <property type="project" value="UniProtKB-SubCell"/>
</dbReference>
<feature type="domain" description="Mif2/CENP-C cupin" evidence="8">
    <location>
        <begin position="543"/>
        <end position="626"/>
    </location>
</feature>
<evidence type="ECO:0000256" key="4">
    <source>
        <dbReference type="ARBA" id="ARBA00023242"/>
    </source>
</evidence>
<dbReference type="AlphaFoldDB" id="R4XH99"/>
<feature type="region of interest" description="Disordered" evidence="7">
    <location>
        <begin position="447"/>
        <end position="500"/>
    </location>
</feature>
<dbReference type="InterPro" id="IPR011051">
    <property type="entry name" value="RmlC_Cupin_sf"/>
</dbReference>
<evidence type="ECO:0000256" key="5">
    <source>
        <dbReference type="ARBA" id="ARBA00057947"/>
    </source>
</evidence>